<feature type="non-terminal residue" evidence="4">
    <location>
        <position position="1"/>
    </location>
</feature>
<keyword evidence="1" id="KW-0175">Coiled coil</keyword>
<dbReference type="GO" id="GO:0016020">
    <property type="term" value="C:membrane"/>
    <property type="evidence" value="ECO:0007669"/>
    <property type="project" value="TreeGrafter"/>
</dbReference>
<gene>
    <name evidence="4" type="primary">LOC120039356</name>
</gene>
<accession>A0A8U0U518</accession>
<dbReference type="GO" id="GO:0043123">
    <property type="term" value="P:positive regulation of canonical NF-kappaB signal transduction"/>
    <property type="evidence" value="ECO:0007669"/>
    <property type="project" value="TreeGrafter"/>
</dbReference>
<dbReference type="GO" id="GO:0015629">
    <property type="term" value="C:actin cytoskeleton"/>
    <property type="evidence" value="ECO:0007669"/>
    <property type="project" value="TreeGrafter"/>
</dbReference>
<feature type="compositionally biased region" description="Low complexity" evidence="2">
    <location>
        <begin position="43"/>
        <end position="56"/>
    </location>
</feature>
<dbReference type="GO" id="GO:0035023">
    <property type="term" value="P:regulation of Rho protein signal transduction"/>
    <property type="evidence" value="ECO:0007669"/>
    <property type="project" value="TreeGrafter"/>
</dbReference>
<name>A0A8U0U518_SALNM</name>
<feature type="compositionally biased region" description="Low complexity" evidence="2">
    <location>
        <begin position="178"/>
        <end position="194"/>
    </location>
</feature>
<evidence type="ECO:0000256" key="2">
    <source>
        <dbReference type="SAM" id="MobiDB-lite"/>
    </source>
</evidence>
<dbReference type="PANTHER" id="PTHR13944">
    <property type="entry name" value="AGAP007712-PA"/>
    <property type="match status" value="1"/>
</dbReference>
<feature type="coiled-coil region" evidence="1">
    <location>
        <begin position="127"/>
        <end position="164"/>
    </location>
</feature>
<dbReference type="AlphaFoldDB" id="A0A8U0U518"/>
<feature type="region of interest" description="Disordered" evidence="2">
    <location>
        <begin position="39"/>
        <end position="64"/>
    </location>
</feature>
<evidence type="ECO:0000313" key="4">
    <source>
        <dbReference type="RefSeq" id="XP_038840714.1"/>
    </source>
</evidence>
<dbReference type="RefSeq" id="XP_038840714.1">
    <property type="nucleotide sequence ID" value="XM_038984786.1"/>
</dbReference>
<dbReference type="GeneID" id="120039356"/>
<feature type="region of interest" description="Disordered" evidence="2">
    <location>
        <begin position="175"/>
        <end position="287"/>
    </location>
</feature>
<organism evidence="3 4">
    <name type="scientific">Salvelinus namaycush</name>
    <name type="common">Lake trout</name>
    <name type="synonym">Salmo namaycush</name>
    <dbReference type="NCBI Taxonomy" id="8040"/>
    <lineage>
        <taxon>Eukaryota</taxon>
        <taxon>Metazoa</taxon>
        <taxon>Chordata</taxon>
        <taxon>Craniata</taxon>
        <taxon>Vertebrata</taxon>
        <taxon>Euteleostomi</taxon>
        <taxon>Actinopterygii</taxon>
        <taxon>Neopterygii</taxon>
        <taxon>Teleostei</taxon>
        <taxon>Protacanthopterygii</taxon>
        <taxon>Salmoniformes</taxon>
        <taxon>Salmonidae</taxon>
        <taxon>Salmoninae</taxon>
        <taxon>Salvelinus</taxon>
    </lineage>
</organism>
<dbReference type="InterPro" id="IPR051632">
    <property type="entry name" value="Rho_GEF"/>
</dbReference>
<keyword evidence="3" id="KW-1185">Reference proteome</keyword>
<proteinExistence type="predicted"/>
<sequence>QVLHSVSHLHDLLSTLQKVTVVVQQDSFIEDQRQALTNRPERLTSFSSSRPSSRHNSLIEQEKQRSLEKQRQELATLQRQQATHDQEKRRREREWEVREQQLTDREVQLLVQEEETGRRSRELDTERVALQRKKKDYLIDLERLRDAQKKLDRDRENIHREMERVEHMRMAKRWIQRTPSSTSDDSSHFPSSTSLDKDPMDPTELSSSPRKDSPTSSKGKSRNPFSEAPALKAHSVDSQNQIPNRLLQLAKDRSQNKKDKKKKKDQGTQSPDTQHLEPPIDGEIYFC</sequence>
<evidence type="ECO:0000313" key="3">
    <source>
        <dbReference type="Proteomes" id="UP000808372"/>
    </source>
</evidence>
<protein>
    <submittedName>
        <fullName evidence="4">A-kinase anchor protein 13-like</fullName>
    </submittedName>
</protein>
<dbReference type="GO" id="GO:0071875">
    <property type="term" value="P:adrenergic receptor signaling pathway"/>
    <property type="evidence" value="ECO:0007669"/>
    <property type="project" value="TreeGrafter"/>
</dbReference>
<dbReference type="Proteomes" id="UP000808372">
    <property type="component" value="Unplaced"/>
</dbReference>
<dbReference type="GO" id="GO:0005078">
    <property type="term" value="F:MAP-kinase scaffold activity"/>
    <property type="evidence" value="ECO:0007669"/>
    <property type="project" value="TreeGrafter"/>
</dbReference>
<evidence type="ECO:0000256" key="1">
    <source>
        <dbReference type="SAM" id="Coils"/>
    </source>
</evidence>
<dbReference type="PANTHER" id="PTHR13944:SF18">
    <property type="entry name" value="A-KINASE ANCHOR PROTEIN 13"/>
    <property type="match status" value="1"/>
</dbReference>
<dbReference type="KEGG" id="snh:120039356"/>
<reference evidence="4" key="1">
    <citation type="submission" date="2025-08" db="UniProtKB">
        <authorList>
            <consortium name="RefSeq"/>
        </authorList>
    </citation>
    <scope>IDENTIFICATION</scope>
    <source>
        <tissue evidence="4">White muscle</tissue>
    </source>
</reference>